<sequence length="167" mass="17325">MSSQRCNVGLSVARTSTQSPHPLGPLIIVTMQLTSLLAFAAAVSSTFAVTVSYDEAYDNASVSIEDVVCADGPRGLNTKGFPTFGSLPTFPNIGGAATVSGFNSPQCGTCWELTYNGESINVLAIDHADVGFNISLEAMNTLTDGQAVFLGQIDASVRQVQASVCGL</sequence>
<comment type="subcellular location">
    <subcellularLocation>
        <location evidence="1">Secreted</location>
    </subcellularLocation>
</comment>
<dbReference type="STRING" id="139420.A0A371CRX2"/>
<dbReference type="GO" id="GO:0005576">
    <property type="term" value="C:extracellular region"/>
    <property type="evidence" value="ECO:0007669"/>
    <property type="project" value="UniProtKB-SubCell"/>
</dbReference>
<evidence type="ECO:0000313" key="5">
    <source>
        <dbReference type="Proteomes" id="UP000256964"/>
    </source>
</evidence>
<accession>A0A371CRX2</accession>
<dbReference type="OrthoDB" id="4898945at2759"/>
<proteinExistence type="inferred from homology"/>
<name>A0A371CRX2_9APHY</name>
<dbReference type="EMBL" id="KZ857472">
    <property type="protein sequence ID" value="RDX42997.1"/>
    <property type="molecule type" value="Genomic_DNA"/>
</dbReference>
<organism evidence="4 5">
    <name type="scientific">Lentinus brumalis</name>
    <dbReference type="NCBI Taxonomy" id="2498619"/>
    <lineage>
        <taxon>Eukaryota</taxon>
        <taxon>Fungi</taxon>
        <taxon>Dikarya</taxon>
        <taxon>Basidiomycota</taxon>
        <taxon>Agaricomycotina</taxon>
        <taxon>Agaricomycetes</taxon>
        <taxon>Polyporales</taxon>
        <taxon>Polyporaceae</taxon>
        <taxon>Lentinus</taxon>
    </lineage>
</organism>
<comment type="similarity">
    <text evidence="2">Belongs to the cerato-platanin family.</text>
</comment>
<evidence type="ECO:0000313" key="4">
    <source>
        <dbReference type="EMBL" id="RDX42997.1"/>
    </source>
</evidence>
<dbReference type="SUPFAM" id="SSF50685">
    <property type="entry name" value="Barwin-like endoglucanases"/>
    <property type="match status" value="1"/>
</dbReference>
<dbReference type="CDD" id="cd22778">
    <property type="entry name" value="DPBB_CEPL-like"/>
    <property type="match status" value="1"/>
</dbReference>
<gene>
    <name evidence="4" type="ORF">OH76DRAFT_1410535</name>
</gene>
<dbReference type="Gene3D" id="2.40.40.10">
    <property type="entry name" value="RlpA-like domain"/>
    <property type="match status" value="1"/>
</dbReference>
<keyword evidence="5" id="KW-1185">Reference proteome</keyword>
<evidence type="ECO:0000256" key="2">
    <source>
        <dbReference type="ARBA" id="ARBA00010421"/>
    </source>
</evidence>
<dbReference type="Pfam" id="PF07249">
    <property type="entry name" value="Cerato-platanin"/>
    <property type="match status" value="1"/>
</dbReference>
<protein>
    <submittedName>
        <fullName evidence="4">SnodProt1</fullName>
    </submittedName>
</protein>
<dbReference type="AlphaFoldDB" id="A0A371CRX2"/>
<keyword evidence="3" id="KW-0964">Secreted</keyword>
<reference evidence="4 5" key="1">
    <citation type="journal article" date="2018" name="Biotechnol. Biofuels">
        <title>Integrative visual omics of the white-rot fungus Polyporus brumalis exposes the biotechnological potential of its oxidative enzymes for delignifying raw plant biomass.</title>
        <authorList>
            <person name="Miyauchi S."/>
            <person name="Rancon A."/>
            <person name="Drula E."/>
            <person name="Hage H."/>
            <person name="Chaduli D."/>
            <person name="Favel A."/>
            <person name="Grisel S."/>
            <person name="Henrissat B."/>
            <person name="Herpoel-Gimbert I."/>
            <person name="Ruiz-Duenas F.J."/>
            <person name="Chevret D."/>
            <person name="Hainaut M."/>
            <person name="Lin J."/>
            <person name="Wang M."/>
            <person name="Pangilinan J."/>
            <person name="Lipzen A."/>
            <person name="Lesage-Meessen L."/>
            <person name="Navarro D."/>
            <person name="Riley R."/>
            <person name="Grigoriev I.V."/>
            <person name="Zhou S."/>
            <person name="Raouche S."/>
            <person name="Rosso M.N."/>
        </authorList>
    </citation>
    <scope>NUCLEOTIDE SEQUENCE [LARGE SCALE GENOMIC DNA]</scope>
    <source>
        <strain evidence="4 5">BRFM 1820</strain>
    </source>
</reference>
<dbReference type="InterPro" id="IPR010829">
    <property type="entry name" value="Cerato-platanin"/>
</dbReference>
<evidence type="ECO:0000256" key="3">
    <source>
        <dbReference type="ARBA" id="ARBA00022525"/>
    </source>
</evidence>
<evidence type="ECO:0000256" key="1">
    <source>
        <dbReference type="ARBA" id="ARBA00004613"/>
    </source>
</evidence>
<dbReference type="Proteomes" id="UP000256964">
    <property type="component" value="Unassembled WGS sequence"/>
</dbReference>
<dbReference type="InterPro" id="IPR036908">
    <property type="entry name" value="RlpA-like_sf"/>
</dbReference>